<dbReference type="InterPro" id="IPR011335">
    <property type="entry name" value="Restrct_endonuc-II-like"/>
</dbReference>
<protein>
    <submittedName>
        <fullName evidence="2">Uma2 family endonuclease</fullName>
    </submittedName>
</protein>
<accession>A0A0C1QVL7</accession>
<evidence type="ECO:0000313" key="3">
    <source>
        <dbReference type="EMBL" id="KIE07818.1"/>
    </source>
</evidence>
<dbReference type="PANTHER" id="PTHR34107">
    <property type="entry name" value="SLL0198 PROTEIN-RELATED"/>
    <property type="match status" value="1"/>
</dbReference>
<dbReference type="STRING" id="1479485.DA73_0243295"/>
<evidence type="ECO:0000313" key="2">
    <source>
        <dbReference type="EMBL" id="KAF3888661.1"/>
    </source>
</evidence>
<dbReference type="CDD" id="cd06260">
    <property type="entry name" value="DUF820-like"/>
    <property type="match status" value="1"/>
</dbReference>
<keyword evidence="4" id="KW-1185">Reference proteome</keyword>
<dbReference type="GO" id="GO:0004519">
    <property type="term" value="F:endonuclease activity"/>
    <property type="evidence" value="ECO:0007669"/>
    <property type="project" value="UniProtKB-KW"/>
</dbReference>
<reference evidence="2" key="2">
    <citation type="submission" date="2019-11" db="EMBL/GenBank/DDBJ databases">
        <title>Improved Assembly of Tolypothrix boutellei genome.</title>
        <authorList>
            <person name="Sarangi A.N."/>
            <person name="Mukherjee M."/>
            <person name="Ghosh S."/>
            <person name="Singh D."/>
            <person name="Das A."/>
            <person name="Kant S."/>
            <person name="Prusty A."/>
            <person name="Tripathy S."/>
        </authorList>
    </citation>
    <scope>NUCLEOTIDE SEQUENCE</scope>
    <source>
        <strain evidence="2">VB521301</strain>
    </source>
</reference>
<sequence>MSQRITEQIRWTTSDLELLARDEWKRYEIIDGELFVTRAPHWGHQRATGNIHLELQSWSRTSGLGEAIPTPGIIFTDADNVIPDVVWISNERLSQLLDEEGHLTGAPELIVEVLSPGATNERRDREAKLKLYSLKGVQEYWIADWRLQQIEIYRRDAAQLRQIATLLPNDEITSPLLPGFSTQVQRFFT</sequence>
<reference evidence="3" key="1">
    <citation type="journal article" date="2015" name="Genome Announc.">
        <title>Draft Genome Sequence of Tolypothrix boutellei Strain VB521301.</title>
        <authorList>
            <person name="Chandrababunaidu M.M."/>
            <person name="Singh D."/>
            <person name="Sen D."/>
            <person name="Bhan S."/>
            <person name="Das S."/>
            <person name="Gupta A."/>
            <person name="Adhikary S.P."/>
            <person name="Tripathy S."/>
        </authorList>
    </citation>
    <scope>NUCLEOTIDE SEQUENCE</scope>
    <source>
        <strain evidence="3">VB521301</strain>
    </source>
</reference>
<evidence type="ECO:0000259" key="1">
    <source>
        <dbReference type="Pfam" id="PF05685"/>
    </source>
</evidence>
<dbReference type="InterPro" id="IPR008538">
    <property type="entry name" value="Uma2"/>
</dbReference>
<name>A0A0C1QVL7_9CYAN</name>
<dbReference type="InterPro" id="IPR012296">
    <property type="entry name" value="Nuclease_put_TT1808"/>
</dbReference>
<gene>
    <name evidence="3" type="ORF">DA73_0243295</name>
    <name evidence="2" type="ORF">DA73_0400026655</name>
</gene>
<dbReference type="PANTHER" id="PTHR34107:SF4">
    <property type="entry name" value="SLL1222 PROTEIN"/>
    <property type="match status" value="1"/>
</dbReference>
<dbReference type="Pfam" id="PF05685">
    <property type="entry name" value="Uma2"/>
    <property type="match status" value="1"/>
</dbReference>
<dbReference type="Proteomes" id="UP000029738">
    <property type="component" value="Unassembled WGS sequence"/>
</dbReference>
<dbReference type="EMBL" id="JHEG02000059">
    <property type="protein sequence ID" value="KIE07818.1"/>
    <property type="molecule type" value="Genomic_DNA"/>
</dbReference>
<dbReference type="Gene3D" id="3.90.1570.10">
    <property type="entry name" value="tt1808, chain A"/>
    <property type="match status" value="1"/>
</dbReference>
<dbReference type="RefSeq" id="WP_038089724.1">
    <property type="nucleotide sequence ID" value="NZ_JHEG04000001.1"/>
</dbReference>
<comment type="caution">
    <text evidence="3">The sequence shown here is derived from an EMBL/GenBank/DDBJ whole genome shotgun (WGS) entry which is preliminary data.</text>
</comment>
<dbReference type="OrthoDB" id="9808428at2"/>
<organism evidence="3">
    <name type="scientific">Tolypothrix bouteillei VB521301</name>
    <dbReference type="NCBI Taxonomy" id="1479485"/>
    <lineage>
        <taxon>Bacteria</taxon>
        <taxon>Bacillati</taxon>
        <taxon>Cyanobacteriota</taxon>
        <taxon>Cyanophyceae</taxon>
        <taxon>Nostocales</taxon>
        <taxon>Tolypothrichaceae</taxon>
        <taxon>Tolypothrix</taxon>
    </lineage>
</organism>
<dbReference type="SUPFAM" id="SSF52980">
    <property type="entry name" value="Restriction endonuclease-like"/>
    <property type="match status" value="1"/>
</dbReference>
<keyword evidence="2" id="KW-0540">Nuclease</keyword>
<evidence type="ECO:0000313" key="4">
    <source>
        <dbReference type="Proteomes" id="UP000029738"/>
    </source>
</evidence>
<keyword evidence="2" id="KW-0378">Hydrolase</keyword>
<dbReference type="AlphaFoldDB" id="A0A0C1QVL7"/>
<proteinExistence type="predicted"/>
<keyword evidence="2" id="KW-0255">Endonuclease</keyword>
<feature type="domain" description="Putative restriction endonuclease" evidence="1">
    <location>
        <begin position="17"/>
        <end position="184"/>
    </location>
</feature>
<dbReference type="EMBL" id="JHEG04000001">
    <property type="protein sequence ID" value="KAF3888661.1"/>
    <property type="molecule type" value="Genomic_DNA"/>
</dbReference>